<reference evidence="1" key="1">
    <citation type="submission" date="2020-06" db="EMBL/GenBank/DDBJ databases">
        <authorList>
            <person name="Li T."/>
            <person name="Hu X."/>
            <person name="Zhang T."/>
            <person name="Song X."/>
            <person name="Zhang H."/>
            <person name="Dai N."/>
            <person name="Sheng W."/>
            <person name="Hou X."/>
            <person name="Wei L."/>
        </authorList>
    </citation>
    <scope>NUCLEOTIDE SEQUENCE</scope>
    <source>
        <strain evidence="1">KEN8</strain>
        <tissue evidence="1">Leaf</tissue>
    </source>
</reference>
<accession>A0AAW2JB35</accession>
<proteinExistence type="predicted"/>
<comment type="caution">
    <text evidence="1">The sequence shown here is derived from an EMBL/GenBank/DDBJ whole genome shotgun (WGS) entry which is preliminary data.</text>
</comment>
<dbReference type="EMBL" id="JACGWM010001619">
    <property type="protein sequence ID" value="KAL0290815.1"/>
    <property type="molecule type" value="Genomic_DNA"/>
</dbReference>
<dbReference type="PANTHER" id="PTHR33978">
    <property type="entry name" value="SERINE/THREONINE-KINASE"/>
    <property type="match status" value="1"/>
</dbReference>
<protein>
    <submittedName>
        <fullName evidence="1">Uncharacterized protein</fullName>
    </submittedName>
</protein>
<reference evidence="1" key="2">
    <citation type="journal article" date="2024" name="Plant">
        <title>Genomic evolution and insights into agronomic trait innovations of Sesamum species.</title>
        <authorList>
            <person name="Miao H."/>
            <person name="Wang L."/>
            <person name="Qu L."/>
            <person name="Liu H."/>
            <person name="Sun Y."/>
            <person name="Le M."/>
            <person name="Wang Q."/>
            <person name="Wei S."/>
            <person name="Zheng Y."/>
            <person name="Lin W."/>
            <person name="Duan Y."/>
            <person name="Cao H."/>
            <person name="Xiong S."/>
            <person name="Wang X."/>
            <person name="Wei L."/>
            <person name="Li C."/>
            <person name="Ma Q."/>
            <person name="Ju M."/>
            <person name="Zhao R."/>
            <person name="Li G."/>
            <person name="Mu C."/>
            <person name="Tian Q."/>
            <person name="Mei H."/>
            <person name="Zhang T."/>
            <person name="Gao T."/>
            <person name="Zhang H."/>
        </authorList>
    </citation>
    <scope>NUCLEOTIDE SEQUENCE</scope>
    <source>
        <strain evidence="1">KEN8</strain>
    </source>
</reference>
<evidence type="ECO:0000313" key="1">
    <source>
        <dbReference type="EMBL" id="KAL0290815.1"/>
    </source>
</evidence>
<sequence length="126" mass="14210">MGRIQESHDRKEADDEEALKIWDCGSPLYDSYELVAVSNVIERHLMELPHLNLNRSSRKVANQRGSLMSLPVKPAADGTASKNGRKFSVLSFLSGLMEGHVWKRKMEGMKQKTRTSPVSECIDHKS</sequence>
<name>A0AAW2JB35_9LAMI</name>
<organism evidence="1">
    <name type="scientific">Sesamum calycinum</name>
    <dbReference type="NCBI Taxonomy" id="2727403"/>
    <lineage>
        <taxon>Eukaryota</taxon>
        <taxon>Viridiplantae</taxon>
        <taxon>Streptophyta</taxon>
        <taxon>Embryophyta</taxon>
        <taxon>Tracheophyta</taxon>
        <taxon>Spermatophyta</taxon>
        <taxon>Magnoliopsida</taxon>
        <taxon>eudicotyledons</taxon>
        <taxon>Gunneridae</taxon>
        <taxon>Pentapetalae</taxon>
        <taxon>asterids</taxon>
        <taxon>lamiids</taxon>
        <taxon>Lamiales</taxon>
        <taxon>Pedaliaceae</taxon>
        <taxon>Sesamum</taxon>
    </lineage>
</organism>
<gene>
    <name evidence="1" type="ORF">Scaly_2658300</name>
</gene>
<dbReference type="AlphaFoldDB" id="A0AAW2JB35"/>
<dbReference type="PANTHER" id="PTHR33978:SF18">
    <property type="entry name" value="OS01G0656300 PROTEIN"/>
    <property type="match status" value="1"/>
</dbReference>